<gene>
    <name evidence="2" type="ORF">BEMITA_LOCUS10975</name>
</gene>
<dbReference type="AlphaFoldDB" id="A0A9P0AIC6"/>
<proteinExistence type="predicted"/>
<reference evidence="2" key="1">
    <citation type="submission" date="2021-12" db="EMBL/GenBank/DDBJ databases">
        <authorList>
            <person name="King R."/>
        </authorList>
    </citation>
    <scope>NUCLEOTIDE SEQUENCE</scope>
</reference>
<dbReference type="PANTHER" id="PTHR11257">
    <property type="entry name" value="CHEMOSENSORY PROTEIN-RELATED"/>
    <property type="match status" value="1"/>
</dbReference>
<feature type="compositionally biased region" description="Basic and acidic residues" evidence="1">
    <location>
        <begin position="17"/>
        <end position="26"/>
    </location>
</feature>
<dbReference type="InterPro" id="IPR036682">
    <property type="entry name" value="OS_D_A10/PebIII_sf"/>
</dbReference>
<protein>
    <submittedName>
        <fullName evidence="2">Uncharacterized protein</fullName>
    </submittedName>
</protein>
<evidence type="ECO:0000313" key="2">
    <source>
        <dbReference type="EMBL" id="CAH0392457.1"/>
    </source>
</evidence>
<organism evidence="2 3">
    <name type="scientific">Bemisia tabaci</name>
    <name type="common">Sweetpotato whitefly</name>
    <name type="synonym">Aleurodes tabaci</name>
    <dbReference type="NCBI Taxonomy" id="7038"/>
    <lineage>
        <taxon>Eukaryota</taxon>
        <taxon>Metazoa</taxon>
        <taxon>Ecdysozoa</taxon>
        <taxon>Arthropoda</taxon>
        <taxon>Hexapoda</taxon>
        <taxon>Insecta</taxon>
        <taxon>Pterygota</taxon>
        <taxon>Neoptera</taxon>
        <taxon>Paraneoptera</taxon>
        <taxon>Hemiptera</taxon>
        <taxon>Sternorrhyncha</taxon>
        <taxon>Aleyrodoidea</taxon>
        <taxon>Aleyrodidae</taxon>
        <taxon>Aleyrodinae</taxon>
        <taxon>Bemisia</taxon>
    </lineage>
</organism>
<dbReference type="PANTHER" id="PTHR11257:SF9">
    <property type="entry name" value="CHEMOSENSORY PROTEIN 13"/>
    <property type="match status" value="1"/>
</dbReference>
<evidence type="ECO:0000313" key="3">
    <source>
        <dbReference type="Proteomes" id="UP001152759"/>
    </source>
</evidence>
<accession>A0A9P0AIC6</accession>
<dbReference type="Proteomes" id="UP001152759">
    <property type="component" value="Chromosome 6"/>
</dbReference>
<sequence>MHNGNAAVTHAGGRQESGLHSDDRSALRATTNRRVPHLPASGDIKSGGQQDPPSVSRFLSDVGVLENPPKMSKYVFVLCVVAALAAVVSSADDFYSDKYDNIDLDSILASKRLIRNYMNCFQGKSPCTPEGTYLNQVLPEALKTECAKCTEKQREGAVKAIKKLSAEYPEEWKEITDKLDPTGEQYAKFKARFP</sequence>
<dbReference type="Pfam" id="PF03392">
    <property type="entry name" value="OS-D"/>
    <property type="match status" value="1"/>
</dbReference>
<dbReference type="SUPFAM" id="SSF100910">
    <property type="entry name" value="Chemosensory protein Csp2"/>
    <property type="match status" value="1"/>
</dbReference>
<feature type="region of interest" description="Disordered" evidence="1">
    <location>
        <begin position="1"/>
        <end position="53"/>
    </location>
</feature>
<dbReference type="Gene3D" id="1.10.2080.10">
    <property type="entry name" value="Insect odorant-binding protein A10/Ejaculatory bulb-specific protein 3"/>
    <property type="match status" value="1"/>
</dbReference>
<evidence type="ECO:0000256" key="1">
    <source>
        <dbReference type="SAM" id="MobiDB-lite"/>
    </source>
</evidence>
<name>A0A9P0AIC6_BEMTA</name>
<dbReference type="InterPro" id="IPR005055">
    <property type="entry name" value="A10/PebIII"/>
</dbReference>
<dbReference type="EMBL" id="OU963867">
    <property type="protein sequence ID" value="CAH0392457.1"/>
    <property type="molecule type" value="Genomic_DNA"/>
</dbReference>
<keyword evidence="3" id="KW-1185">Reference proteome</keyword>